<dbReference type="AlphaFoldDB" id="A0AB40CR50"/>
<keyword evidence="4" id="KW-0804">Transcription</keyword>
<name>A0AB40CR50_DIOCR</name>
<dbReference type="PANTHER" id="PTHR31391:SF64">
    <property type="entry name" value="B3 DOMAIN-CONTAINING PROTEIN OS06G0112300"/>
    <property type="match status" value="1"/>
</dbReference>
<evidence type="ECO:0000259" key="6">
    <source>
        <dbReference type="PROSITE" id="PS50863"/>
    </source>
</evidence>
<dbReference type="GO" id="GO:0005634">
    <property type="term" value="C:nucleus"/>
    <property type="evidence" value="ECO:0007669"/>
    <property type="project" value="UniProtKB-SubCell"/>
</dbReference>
<evidence type="ECO:0000256" key="4">
    <source>
        <dbReference type="ARBA" id="ARBA00023163"/>
    </source>
</evidence>
<dbReference type="SMART" id="SM01019">
    <property type="entry name" value="B3"/>
    <property type="match status" value="1"/>
</dbReference>
<dbReference type="PANTHER" id="PTHR31391">
    <property type="entry name" value="B3 DOMAIN-CONTAINING PROTEIN OS11G0197600-RELATED"/>
    <property type="match status" value="1"/>
</dbReference>
<protein>
    <submittedName>
        <fullName evidence="8">B3 domain-containing protein Os04g0386900-like</fullName>
    </submittedName>
</protein>
<dbReference type="Gene3D" id="2.40.330.10">
    <property type="entry name" value="DNA-binding pseudobarrel domain"/>
    <property type="match status" value="1"/>
</dbReference>
<dbReference type="CDD" id="cd10017">
    <property type="entry name" value="B3_DNA"/>
    <property type="match status" value="1"/>
</dbReference>
<evidence type="ECO:0000256" key="2">
    <source>
        <dbReference type="ARBA" id="ARBA00023015"/>
    </source>
</evidence>
<dbReference type="InterPro" id="IPR003340">
    <property type="entry name" value="B3_DNA-bd"/>
</dbReference>
<dbReference type="InterPro" id="IPR044837">
    <property type="entry name" value="REM16-like"/>
</dbReference>
<dbReference type="GeneID" id="120279571"/>
<sequence length="141" mass="15618">MNPTPANTSVNPPKDAIVPLSGNPFFTCIISKSHLPPPPCQVSIPATFYPYLPSESLPVVLSYGNKLWKMTYCVNGRIRRLYCGWEKFATDNKLKIGDGCIFELIDSKNLQFKVQILPGQLPSNSNPTINDKSSDSPSFIK</sequence>
<reference evidence="8" key="1">
    <citation type="submission" date="2025-08" db="UniProtKB">
        <authorList>
            <consortium name="RefSeq"/>
        </authorList>
    </citation>
    <scope>IDENTIFICATION</scope>
</reference>
<keyword evidence="5" id="KW-0539">Nucleus</keyword>
<evidence type="ECO:0000256" key="1">
    <source>
        <dbReference type="ARBA" id="ARBA00004123"/>
    </source>
</evidence>
<keyword evidence="7" id="KW-1185">Reference proteome</keyword>
<dbReference type="GO" id="GO:0003677">
    <property type="term" value="F:DNA binding"/>
    <property type="evidence" value="ECO:0007669"/>
    <property type="project" value="UniProtKB-KW"/>
</dbReference>
<evidence type="ECO:0000256" key="3">
    <source>
        <dbReference type="ARBA" id="ARBA00023125"/>
    </source>
</evidence>
<evidence type="ECO:0000313" key="8">
    <source>
        <dbReference type="RefSeq" id="XP_039142431.1"/>
    </source>
</evidence>
<evidence type="ECO:0000313" key="7">
    <source>
        <dbReference type="Proteomes" id="UP001515500"/>
    </source>
</evidence>
<evidence type="ECO:0000256" key="5">
    <source>
        <dbReference type="ARBA" id="ARBA00023242"/>
    </source>
</evidence>
<dbReference type="PROSITE" id="PS50863">
    <property type="entry name" value="B3"/>
    <property type="match status" value="1"/>
</dbReference>
<dbReference type="RefSeq" id="XP_039142431.1">
    <property type="nucleotide sequence ID" value="XM_039286497.1"/>
</dbReference>
<keyword evidence="2" id="KW-0805">Transcription regulation</keyword>
<comment type="subcellular location">
    <subcellularLocation>
        <location evidence="1">Nucleus</location>
    </subcellularLocation>
</comment>
<dbReference type="SUPFAM" id="SSF101936">
    <property type="entry name" value="DNA-binding pseudobarrel domain"/>
    <property type="match status" value="1"/>
</dbReference>
<keyword evidence="3" id="KW-0238">DNA-binding</keyword>
<organism evidence="7 8">
    <name type="scientific">Dioscorea cayennensis subsp. rotundata</name>
    <name type="common">White Guinea yam</name>
    <name type="synonym">Dioscorea rotundata</name>
    <dbReference type="NCBI Taxonomy" id="55577"/>
    <lineage>
        <taxon>Eukaryota</taxon>
        <taxon>Viridiplantae</taxon>
        <taxon>Streptophyta</taxon>
        <taxon>Embryophyta</taxon>
        <taxon>Tracheophyta</taxon>
        <taxon>Spermatophyta</taxon>
        <taxon>Magnoliopsida</taxon>
        <taxon>Liliopsida</taxon>
        <taxon>Dioscoreales</taxon>
        <taxon>Dioscoreaceae</taxon>
        <taxon>Dioscorea</taxon>
    </lineage>
</organism>
<gene>
    <name evidence="8" type="primary">LOC120279571</name>
</gene>
<accession>A0AB40CR50</accession>
<dbReference type="Proteomes" id="UP001515500">
    <property type="component" value="Chromosome 16"/>
</dbReference>
<proteinExistence type="predicted"/>
<dbReference type="Pfam" id="PF02362">
    <property type="entry name" value="B3"/>
    <property type="match status" value="1"/>
</dbReference>
<feature type="domain" description="TF-B3" evidence="6">
    <location>
        <begin position="59"/>
        <end position="120"/>
    </location>
</feature>
<dbReference type="InterPro" id="IPR015300">
    <property type="entry name" value="DNA-bd_pseudobarrel_sf"/>
</dbReference>